<dbReference type="EMBL" id="CAXDID020000126">
    <property type="protein sequence ID" value="CAL6033852.1"/>
    <property type="molecule type" value="Genomic_DNA"/>
</dbReference>
<dbReference type="GO" id="GO:0030007">
    <property type="term" value="P:intracellular potassium ion homeostasis"/>
    <property type="evidence" value="ECO:0007669"/>
    <property type="project" value="TreeGrafter"/>
</dbReference>
<keyword evidence="5" id="KW-1185">Reference proteome</keyword>
<keyword evidence="2" id="KW-0472">Membrane</keyword>
<evidence type="ECO:0000313" key="4">
    <source>
        <dbReference type="EMBL" id="CAL6033852.1"/>
    </source>
</evidence>
<comment type="subcellular location">
    <subcellularLocation>
        <location evidence="1">Cell membrane</location>
        <topology evidence="1">Multi-pass membrane protein</topology>
    </subcellularLocation>
</comment>
<dbReference type="GO" id="GO:0005391">
    <property type="term" value="F:P-type sodium:potassium-exchanging transporter activity"/>
    <property type="evidence" value="ECO:0007669"/>
    <property type="project" value="TreeGrafter"/>
</dbReference>
<sequence>MLAVVAQAVFKVCQKYQSGDIIKDIDQDFIQQFQNSYERVAGLGERVIGLAYAFSHVQDKYETPDEIITPMIFLGFVSLVDPPKDGVVEAVAQCIQSVQVTMVTGDHYYIDPTKIDFDGNQQYFMDENIANSQCCSCTNTAQHAKSMRRLSSLPSQFIPRRPNTGAVMTGDFVQYCFDHVYDHCFPRIQKVLYYQYISHKLSWLCFVNFHHGDFPTVTLLNLIQQVWNSVEKLPKGVTNALDLSNYIFCMGQTARWRPKLFTLQLEECELIL</sequence>
<proteinExistence type="predicted"/>
<dbReference type="GO" id="GO:0000166">
    <property type="term" value="F:nucleotide binding"/>
    <property type="evidence" value="ECO:0007669"/>
    <property type="project" value="InterPro"/>
</dbReference>
<dbReference type="GO" id="GO:0036376">
    <property type="term" value="P:sodium ion export across plasma membrane"/>
    <property type="evidence" value="ECO:0007669"/>
    <property type="project" value="TreeGrafter"/>
</dbReference>
<name>A0AA86RHA8_9EUKA</name>
<evidence type="ECO:0000313" key="5">
    <source>
        <dbReference type="Proteomes" id="UP001642409"/>
    </source>
</evidence>
<dbReference type="Pfam" id="PF13246">
    <property type="entry name" value="Cation_ATPase"/>
    <property type="match status" value="1"/>
</dbReference>
<dbReference type="Proteomes" id="UP001642409">
    <property type="component" value="Unassembled WGS sequence"/>
</dbReference>
<accession>A0AA86RHA8</accession>
<reference evidence="3" key="1">
    <citation type="submission" date="2023-06" db="EMBL/GenBank/DDBJ databases">
        <authorList>
            <person name="Kurt Z."/>
        </authorList>
    </citation>
    <scope>NUCLEOTIDE SEQUENCE</scope>
</reference>
<evidence type="ECO:0000256" key="1">
    <source>
        <dbReference type="ARBA" id="ARBA00004651"/>
    </source>
</evidence>
<dbReference type="Gene3D" id="3.40.50.1000">
    <property type="entry name" value="HAD superfamily/HAD-like"/>
    <property type="match status" value="1"/>
</dbReference>
<comment type="caution">
    <text evidence="3">The sequence shown here is derived from an EMBL/GenBank/DDBJ whole genome shotgun (WGS) entry which is preliminary data.</text>
</comment>
<protein>
    <submittedName>
        <fullName evidence="3">Sodium/potassium-transporting ATPase alpha chain</fullName>
    </submittedName>
    <submittedName>
        <fullName evidence="4">Sodium/potassium-transporting_ATPase alpha chain</fullName>
    </submittedName>
</protein>
<keyword evidence="2" id="KW-1003">Cell membrane</keyword>
<dbReference type="InterPro" id="IPR023299">
    <property type="entry name" value="ATPase_P-typ_cyto_dom_N"/>
</dbReference>
<gene>
    <name evidence="4" type="ORF">HINF_LOCUS35170</name>
    <name evidence="3" type="ORF">HINF_LOCUS65525</name>
</gene>
<dbReference type="Gene3D" id="3.40.1110.10">
    <property type="entry name" value="Calcium-transporting ATPase, cytoplasmic domain N"/>
    <property type="match status" value="1"/>
</dbReference>
<dbReference type="AlphaFoldDB" id="A0AA86RHA8"/>
<dbReference type="GO" id="GO:0006883">
    <property type="term" value="P:intracellular sodium ion homeostasis"/>
    <property type="evidence" value="ECO:0007669"/>
    <property type="project" value="TreeGrafter"/>
</dbReference>
<dbReference type="SUPFAM" id="SSF56784">
    <property type="entry name" value="HAD-like"/>
    <property type="match status" value="1"/>
</dbReference>
<reference evidence="4 5" key="2">
    <citation type="submission" date="2024-07" db="EMBL/GenBank/DDBJ databases">
        <authorList>
            <person name="Akdeniz Z."/>
        </authorList>
    </citation>
    <scope>NUCLEOTIDE SEQUENCE [LARGE SCALE GENOMIC DNA]</scope>
</reference>
<dbReference type="InterPro" id="IPR023214">
    <property type="entry name" value="HAD_sf"/>
</dbReference>
<dbReference type="SUPFAM" id="SSF81660">
    <property type="entry name" value="Metal cation-transporting ATPase, ATP-binding domain N"/>
    <property type="match status" value="1"/>
</dbReference>
<dbReference type="PANTHER" id="PTHR43294:SF21">
    <property type="entry name" value="CATION TRANSPORTING ATPASE"/>
    <property type="match status" value="1"/>
</dbReference>
<organism evidence="3">
    <name type="scientific">Hexamita inflata</name>
    <dbReference type="NCBI Taxonomy" id="28002"/>
    <lineage>
        <taxon>Eukaryota</taxon>
        <taxon>Metamonada</taxon>
        <taxon>Diplomonadida</taxon>
        <taxon>Hexamitidae</taxon>
        <taxon>Hexamitinae</taxon>
        <taxon>Hexamita</taxon>
    </lineage>
</organism>
<dbReference type="EMBL" id="CATOUU010001180">
    <property type="protein sequence ID" value="CAI9977880.1"/>
    <property type="molecule type" value="Genomic_DNA"/>
</dbReference>
<dbReference type="GO" id="GO:0005886">
    <property type="term" value="C:plasma membrane"/>
    <property type="evidence" value="ECO:0007669"/>
    <property type="project" value="UniProtKB-SubCell"/>
</dbReference>
<dbReference type="InterPro" id="IPR050510">
    <property type="entry name" value="Cation_transp_ATPase_P-type"/>
</dbReference>
<dbReference type="GO" id="GO:1902600">
    <property type="term" value="P:proton transmembrane transport"/>
    <property type="evidence" value="ECO:0007669"/>
    <property type="project" value="TreeGrafter"/>
</dbReference>
<dbReference type="GO" id="GO:1990573">
    <property type="term" value="P:potassium ion import across plasma membrane"/>
    <property type="evidence" value="ECO:0007669"/>
    <property type="project" value="TreeGrafter"/>
</dbReference>
<evidence type="ECO:0000256" key="2">
    <source>
        <dbReference type="ARBA" id="ARBA00022475"/>
    </source>
</evidence>
<evidence type="ECO:0000313" key="3">
    <source>
        <dbReference type="EMBL" id="CAI9977880.1"/>
    </source>
</evidence>
<dbReference type="PANTHER" id="PTHR43294">
    <property type="entry name" value="SODIUM/POTASSIUM-TRANSPORTING ATPASE SUBUNIT ALPHA"/>
    <property type="match status" value="1"/>
</dbReference>
<dbReference type="InterPro" id="IPR036412">
    <property type="entry name" value="HAD-like_sf"/>
</dbReference>